<protein>
    <submittedName>
        <fullName evidence="2">Uncharacterized protein</fullName>
    </submittedName>
</protein>
<keyword evidence="3" id="KW-1185">Reference proteome</keyword>
<accession>A0A9P0HB95</accession>
<feature type="region of interest" description="Disordered" evidence="1">
    <location>
        <begin position="1"/>
        <end position="30"/>
    </location>
</feature>
<gene>
    <name evidence="2" type="ORF">NEZAVI_LOCUS8214</name>
</gene>
<reference evidence="2" key="1">
    <citation type="submission" date="2022-01" db="EMBL/GenBank/DDBJ databases">
        <authorList>
            <person name="King R."/>
        </authorList>
    </citation>
    <scope>NUCLEOTIDE SEQUENCE</scope>
</reference>
<evidence type="ECO:0000313" key="3">
    <source>
        <dbReference type="Proteomes" id="UP001152798"/>
    </source>
</evidence>
<evidence type="ECO:0000313" key="2">
    <source>
        <dbReference type="EMBL" id="CAH1398601.1"/>
    </source>
</evidence>
<dbReference type="Proteomes" id="UP001152798">
    <property type="component" value="Chromosome 4"/>
</dbReference>
<feature type="compositionally biased region" description="Basic residues" evidence="1">
    <location>
        <begin position="1"/>
        <end position="10"/>
    </location>
</feature>
<sequence length="64" mass="7661">MFRHFTRLSSKRIVPPNDKRKKNRGRNLDENNFGWNWGVWRGIAWRCLSSKVSDEGAGKRTWKK</sequence>
<proteinExistence type="predicted"/>
<dbReference type="AlphaFoldDB" id="A0A9P0HB95"/>
<dbReference type="EMBL" id="OV725080">
    <property type="protein sequence ID" value="CAH1398601.1"/>
    <property type="molecule type" value="Genomic_DNA"/>
</dbReference>
<evidence type="ECO:0000256" key="1">
    <source>
        <dbReference type="SAM" id="MobiDB-lite"/>
    </source>
</evidence>
<name>A0A9P0HB95_NEZVI</name>
<organism evidence="2 3">
    <name type="scientific">Nezara viridula</name>
    <name type="common">Southern green stink bug</name>
    <name type="synonym">Cimex viridulus</name>
    <dbReference type="NCBI Taxonomy" id="85310"/>
    <lineage>
        <taxon>Eukaryota</taxon>
        <taxon>Metazoa</taxon>
        <taxon>Ecdysozoa</taxon>
        <taxon>Arthropoda</taxon>
        <taxon>Hexapoda</taxon>
        <taxon>Insecta</taxon>
        <taxon>Pterygota</taxon>
        <taxon>Neoptera</taxon>
        <taxon>Paraneoptera</taxon>
        <taxon>Hemiptera</taxon>
        <taxon>Heteroptera</taxon>
        <taxon>Panheteroptera</taxon>
        <taxon>Pentatomomorpha</taxon>
        <taxon>Pentatomoidea</taxon>
        <taxon>Pentatomidae</taxon>
        <taxon>Pentatominae</taxon>
        <taxon>Nezara</taxon>
    </lineage>
</organism>